<dbReference type="OrthoDB" id="6905661at2"/>
<comment type="caution">
    <text evidence="1">The sequence shown here is derived from an EMBL/GenBank/DDBJ whole genome shotgun (WGS) entry which is preliminary data.</text>
</comment>
<evidence type="ECO:0000313" key="2">
    <source>
        <dbReference type="Proteomes" id="UP000437748"/>
    </source>
</evidence>
<sequence length="819" mass="96021">MNSKNLLDNEKVYILDKLSDKDLKFGQKLFLVIENLEKLSTSKNILNFNYKTLLNMNYNFPKSLQITALKTEKLLDSKTTYPVFYAKIIYLICRFYILNKIKKNDSNTSPLFYNKNINEKEFLSLLDPIIFYSQENFIFIFDEKKQKNIDKYILLAKDLAYNIIISNINEEKYFPAIYNTYNKDSKFMELYNNDSYCYGKVINGKLFSGEVKNYKLNGATFNGKFYDSEIFNGHVINYSVGGGTFTGEIKNKIMWKGKAENIQYNINNNLGTFSGEISNGIFWSGIADNISYSKAKNSNKTVFCGIYKYGMEYDGYIYETIKNSDPALNDIIIKTKIQEGSFSNEIPKLQRADSQTYFQKLIDTNPKNTDIKKKILIGDKNTFKNLSLEEKFDINNDSSRRFFETVFAKKLLNYTINHKITNNSIHQEKIKYRIKNLEEFTHFLLNLSEIVIHKQHFNEWKNAKNDNPPNKNSTLKQYSAKKKSLDSSLENIIESKYHDEEVFAKQKKIIADIYDLHYLQYSSDKEGTDKGIKSKIYEDELGIDSNLYNSNPLYVKRGRLDNGFFRRIESKHQGILRSIDPTPRNLVDLKMDSNLKKYDGVTNKDFNDSNVRCPDRFEMDFPNKGNNSDKDSWLTSNFAKQVHPVVNGMSGSILCQIRFLVYCKNFCDKYRIDRKFPKNSDEYIKNIKFIHFIKNYKKTYNRGIPSFRFSQVRDYLRIVTGLFVFYEGGHTLNEIMSPFDLDIVKKRLTQTFPNHSEIIDGRQKNVSLNFENILFKDNLEVLDSSIIETEFYYKQIKLRNKLHNEILLNRTILKKINPI</sequence>
<dbReference type="AlphaFoldDB" id="A0A6N6VUX3"/>
<dbReference type="EMBL" id="WFLM01000005">
    <property type="protein sequence ID" value="KAB8036891.1"/>
    <property type="molecule type" value="Genomic_DNA"/>
</dbReference>
<gene>
    <name evidence="1" type="ORF">GCL60_13690</name>
</gene>
<evidence type="ECO:0000313" key="1">
    <source>
        <dbReference type="EMBL" id="KAB8036891.1"/>
    </source>
</evidence>
<keyword evidence="2" id="KW-1185">Reference proteome</keyword>
<reference evidence="1 2" key="1">
    <citation type="submission" date="2019-10" db="EMBL/GenBank/DDBJ databases">
        <title>New species of Slilvanegrellaceae.</title>
        <authorList>
            <person name="Pitt A."/>
            <person name="Hahn M.W."/>
        </authorList>
    </citation>
    <scope>NUCLEOTIDE SEQUENCE [LARGE SCALE GENOMIC DNA]</scope>
    <source>
        <strain evidence="1 2">SP-Ram-0.45-NSY-1</strain>
    </source>
</reference>
<name>A0A6N6VUX3_9BACT</name>
<organism evidence="1 2">
    <name type="scientific">Silvanigrella paludirubra</name>
    <dbReference type="NCBI Taxonomy" id="2499159"/>
    <lineage>
        <taxon>Bacteria</taxon>
        <taxon>Pseudomonadati</taxon>
        <taxon>Bdellovibrionota</taxon>
        <taxon>Oligoflexia</taxon>
        <taxon>Silvanigrellales</taxon>
        <taxon>Silvanigrellaceae</taxon>
        <taxon>Silvanigrella</taxon>
    </lineage>
</organism>
<dbReference type="Proteomes" id="UP000437748">
    <property type="component" value="Unassembled WGS sequence"/>
</dbReference>
<accession>A0A6N6VUX3</accession>
<protein>
    <submittedName>
        <fullName evidence="1">Uncharacterized protein</fullName>
    </submittedName>
</protein>
<proteinExistence type="predicted"/>
<dbReference type="RefSeq" id="WP_153421306.1">
    <property type="nucleotide sequence ID" value="NZ_WFLM01000005.1"/>
</dbReference>